<evidence type="ECO:0000256" key="1">
    <source>
        <dbReference type="ARBA" id="ARBA00004613"/>
    </source>
</evidence>
<dbReference type="Proteomes" id="UP000504631">
    <property type="component" value="Unplaced"/>
</dbReference>
<dbReference type="Pfam" id="PF00688">
    <property type="entry name" value="TGFb_propeptide"/>
    <property type="match status" value="1"/>
</dbReference>
<dbReference type="KEGG" id="bvk:117237768"/>
<comment type="subcellular location">
    <subcellularLocation>
        <location evidence="1">Secreted</location>
    </subcellularLocation>
</comment>
<name>A0A6J3L1J1_9HYME</name>
<dbReference type="InterPro" id="IPR001111">
    <property type="entry name" value="TGF-b_propeptide"/>
</dbReference>
<dbReference type="GeneID" id="117237768"/>
<dbReference type="CTD" id="33474"/>
<feature type="chain" id="PRO_5044643925" evidence="9">
    <location>
        <begin position="28"/>
        <end position="430"/>
    </location>
</feature>
<dbReference type="PANTHER" id="PTHR11848">
    <property type="entry name" value="TGF-BETA FAMILY"/>
    <property type="match status" value="1"/>
</dbReference>
<protein>
    <submittedName>
        <fullName evidence="12 13">Inhibin beta C chain</fullName>
    </submittedName>
</protein>
<keyword evidence="7" id="KW-0325">Glycoprotein</keyword>
<dbReference type="PROSITE" id="PS00250">
    <property type="entry name" value="TGF_BETA_1"/>
    <property type="match status" value="1"/>
</dbReference>
<dbReference type="SUPFAM" id="SSF57501">
    <property type="entry name" value="Cystine-knot cytokines"/>
    <property type="match status" value="1"/>
</dbReference>
<accession>A0A6J3L1J1</accession>
<dbReference type="RefSeq" id="XP_033357980.1">
    <property type="nucleotide sequence ID" value="XM_033502089.1"/>
</dbReference>
<evidence type="ECO:0000256" key="4">
    <source>
        <dbReference type="ARBA" id="ARBA00022729"/>
    </source>
</evidence>
<dbReference type="Pfam" id="PF00019">
    <property type="entry name" value="TGF_beta"/>
    <property type="match status" value="1"/>
</dbReference>
<evidence type="ECO:0000256" key="2">
    <source>
        <dbReference type="ARBA" id="ARBA00006656"/>
    </source>
</evidence>
<feature type="signal peptide" evidence="9">
    <location>
        <begin position="1"/>
        <end position="27"/>
    </location>
</feature>
<keyword evidence="5 8" id="KW-0339">Growth factor</keyword>
<keyword evidence="3" id="KW-0964">Secreted</keyword>
<dbReference type="InterPro" id="IPR029034">
    <property type="entry name" value="Cystine-knot_cytokine"/>
</dbReference>
<dbReference type="PANTHER" id="PTHR11848:SF298">
    <property type="entry name" value="DAWDLE, ISOFORM A"/>
    <property type="match status" value="1"/>
</dbReference>
<keyword evidence="4 9" id="KW-0732">Signal</keyword>
<evidence type="ECO:0000313" key="11">
    <source>
        <dbReference type="Proteomes" id="UP000504631"/>
    </source>
</evidence>
<evidence type="ECO:0000256" key="6">
    <source>
        <dbReference type="ARBA" id="ARBA00023157"/>
    </source>
</evidence>
<dbReference type="AlphaFoldDB" id="A0A6J3L1J1"/>
<sequence length="430" mass="48433">MQNIDTMRLIQQLVLLSILLLDNQVEVTWPKAANPLPYLRWASNLRSGSSTSPSSSSSSSFSLSTSFEEENCAECTQNKVGILTVTDPILTELRVEYVKQQILKKLRLSKPPEISMPLSTLPKPLINGRVLELQPGAPLEPEKSADSFYGKTDQIVVFPNEGIADSKKCQQKSNHLTGFNPAACFTFYLPNEMQFVDVTSAQLWFYKEYDENDYLNQTFVLSELDHWDLSGNFEKNTIMAIFETDIGEGWVKTDVTFTLKKWVEELRLNHAIQVACSTCSIDRDTAPVSVEQTLKPFLVIHTSPLPQKNRPKRNSNCLPEMKECCRDELYINFKDIGWSDWILHPSGYHAYFCRGSCSSAASLTISGSPYNNVIRRLLAKNGSTTRRKNEIIPCCSPTQLSPIQLLYVDSNNTITQKTLPNMVVEACGCM</sequence>
<dbReference type="FunFam" id="2.10.90.10:FF:000001">
    <property type="entry name" value="Bone morphogenetic protein 4"/>
    <property type="match status" value="1"/>
</dbReference>
<dbReference type="Gene3D" id="2.10.90.10">
    <property type="entry name" value="Cystine-knot cytokines"/>
    <property type="match status" value="1"/>
</dbReference>
<organism evidence="11 12">
    <name type="scientific">Bombus vosnesenskii</name>
    <dbReference type="NCBI Taxonomy" id="207650"/>
    <lineage>
        <taxon>Eukaryota</taxon>
        <taxon>Metazoa</taxon>
        <taxon>Ecdysozoa</taxon>
        <taxon>Arthropoda</taxon>
        <taxon>Hexapoda</taxon>
        <taxon>Insecta</taxon>
        <taxon>Pterygota</taxon>
        <taxon>Neoptera</taxon>
        <taxon>Endopterygota</taxon>
        <taxon>Hymenoptera</taxon>
        <taxon>Apocrita</taxon>
        <taxon>Aculeata</taxon>
        <taxon>Apoidea</taxon>
        <taxon>Anthophila</taxon>
        <taxon>Apidae</taxon>
        <taxon>Bombus</taxon>
        <taxon>Pyrobombus</taxon>
    </lineage>
</organism>
<dbReference type="PRINTS" id="PR00669">
    <property type="entry name" value="INHIBINA"/>
</dbReference>
<evidence type="ECO:0000256" key="3">
    <source>
        <dbReference type="ARBA" id="ARBA00022525"/>
    </source>
</evidence>
<dbReference type="SMART" id="SM00204">
    <property type="entry name" value="TGFB"/>
    <property type="match status" value="1"/>
</dbReference>
<comment type="similarity">
    <text evidence="2 8">Belongs to the TGF-beta family.</text>
</comment>
<proteinExistence type="inferred from homology"/>
<evidence type="ECO:0000256" key="5">
    <source>
        <dbReference type="ARBA" id="ARBA00023030"/>
    </source>
</evidence>
<dbReference type="PROSITE" id="PS51362">
    <property type="entry name" value="TGF_BETA_2"/>
    <property type="match status" value="1"/>
</dbReference>
<gene>
    <name evidence="12 13" type="primary">LOC117237768</name>
</gene>
<evidence type="ECO:0000256" key="7">
    <source>
        <dbReference type="ARBA" id="ARBA00023180"/>
    </source>
</evidence>
<dbReference type="CDD" id="cd13752">
    <property type="entry name" value="TGF_beta_INHB"/>
    <property type="match status" value="1"/>
</dbReference>
<dbReference type="InterPro" id="IPR017948">
    <property type="entry name" value="TGFb_CS"/>
</dbReference>
<keyword evidence="11" id="KW-1185">Reference proteome</keyword>
<evidence type="ECO:0000313" key="13">
    <source>
        <dbReference type="RefSeq" id="XP_033357980.1"/>
    </source>
</evidence>
<evidence type="ECO:0000313" key="12">
    <source>
        <dbReference type="RefSeq" id="XP_033357979.1"/>
    </source>
</evidence>
<evidence type="ECO:0000259" key="10">
    <source>
        <dbReference type="PROSITE" id="PS51362"/>
    </source>
</evidence>
<dbReference type="Gene3D" id="2.60.120.970">
    <property type="match status" value="1"/>
</dbReference>
<keyword evidence="6" id="KW-1015">Disulfide bond</keyword>
<dbReference type="InterPro" id="IPR001839">
    <property type="entry name" value="TGF-b_C"/>
</dbReference>
<dbReference type="RefSeq" id="XP_033357979.1">
    <property type="nucleotide sequence ID" value="XM_033502088.1"/>
</dbReference>
<feature type="domain" description="TGF-beta family profile" evidence="10">
    <location>
        <begin position="310"/>
        <end position="430"/>
    </location>
</feature>
<dbReference type="InterPro" id="IPR015615">
    <property type="entry name" value="TGF-beta-rel"/>
</dbReference>
<dbReference type="GO" id="GO:0008083">
    <property type="term" value="F:growth factor activity"/>
    <property type="evidence" value="ECO:0007669"/>
    <property type="project" value="UniProtKB-KW"/>
</dbReference>
<dbReference type="GO" id="GO:0005125">
    <property type="term" value="F:cytokine activity"/>
    <property type="evidence" value="ECO:0007669"/>
    <property type="project" value="TreeGrafter"/>
</dbReference>
<evidence type="ECO:0000256" key="9">
    <source>
        <dbReference type="SAM" id="SignalP"/>
    </source>
</evidence>
<evidence type="ECO:0000256" key="8">
    <source>
        <dbReference type="RuleBase" id="RU000354"/>
    </source>
</evidence>
<reference evidence="12 13" key="1">
    <citation type="submission" date="2025-04" db="UniProtKB">
        <authorList>
            <consortium name="RefSeq"/>
        </authorList>
    </citation>
    <scope>IDENTIFICATION</scope>
    <source>
        <tissue evidence="12 13">Muscle</tissue>
    </source>
</reference>
<dbReference type="GO" id="GO:0005615">
    <property type="term" value="C:extracellular space"/>
    <property type="evidence" value="ECO:0007669"/>
    <property type="project" value="TreeGrafter"/>
</dbReference>